<dbReference type="VEuPathDB" id="FungiDB:SOCG_02058"/>
<evidence type="ECO:0000259" key="3">
    <source>
        <dbReference type="PROSITE" id="PS51180"/>
    </source>
</evidence>
<feature type="coiled-coil region" evidence="2">
    <location>
        <begin position="471"/>
        <end position="498"/>
    </location>
</feature>
<evidence type="ECO:0000313" key="5">
    <source>
        <dbReference type="Proteomes" id="UP000016088"/>
    </source>
</evidence>
<reference evidence="4 5" key="1">
    <citation type="journal article" date="2011" name="Science">
        <title>Comparative functional genomics of the fission yeasts.</title>
        <authorList>
            <person name="Rhind N."/>
            <person name="Chen Z."/>
            <person name="Yassour M."/>
            <person name="Thompson D.A."/>
            <person name="Haas B.J."/>
            <person name="Habib N."/>
            <person name="Wapinski I."/>
            <person name="Roy S."/>
            <person name="Lin M.F."/>
            <person name="Heiman D.I."/>
            <person name="Young S.K."/>
            <person name="Furuya K."/>
            <person name="Guo Y."/>
            <person name="Pidoux A."/>
            <person name="Chen H.M."/>
            <person name="Robbertse B."/>
            <person name="Goldberg J.M."/>
            <person name="Aoki K."/>
            <person name="Bayne E.H."/>
            <person name="Berlin A.M."/>
            <person name="Desjardins C.A."/>
            <person name="Dobbs E."/>
            <person name="Dukaj L."/>
            <person name="Fan L."/>
            <person name="FitzGerald M.G."/>
            <person name="French C."/>
            <person name="Gujja S."/>
            <person name="Hansen K."/>
            <person name="Keifenheim D."/>
            <person name="Levin J.Z."/>
            <person name="Mosher R.A."/>
            <person name="Mueller C.A."/>
            <person name="Pfiffner J."/>
            <person name="Priest M."/>
            <person name="Russ C."/>
            <person name="Smialowska A."/>
            <person name="Swoboda P."/>
            <person name="Sykes S.M."/>
            <person name="Vaughn M."/>
            <person name="Vengrova S."/>
            <person name="Yoder R."/>
            <person name="Zeng Q."/>
            <person name="Allshire R."/>
            <person name="Baulcombe D."/>
            <person name="Birren B.W."/>
            <person name="Brown W."/>
            <person name="Ekwall K."/>
            <person name="Kellis M."/>
            <person name="Leatherwood J."/>
            <person name="Levin H."/>
            <person name="Margalit H."/>
            <person name="Martienssen R."/>
            <person name="Nieduszynski C.A."/>
            <person name="Spatafora J.W."/>
            <person name="Friedman N."/>
            <person name="Dalgaard J.Z."/>
            <person name="Baumann P."/>
            <person name="Niki H."/>
            <person name="Regev A."/>
            <person name="Nusbaum C."/>
        </authorList>
    </citation>
    <scope>NUCLEOTIDE SEQUENCE [LARGE SCALE GENOMIC DNA]</scope>
    <source>
        <strain evidence="5">yFS286</strain>
    </source>
</reference>
<comment type="similarity">
    <text evidence="1">Belongs to the palA/RIM20 family.</text>
</comment>
<sequence>MDLIELPLKNTSPLDIEVWIKDLSEYPTVTKENLRKELEEYQELRKKLCVDFPTFQDAQLANVYYRMLGALEEKLAGSAPTSFTWNFSYSSSQLEEYNDICFEKANFIYRMANVYQTQAKACLLKQEPNFAQAHQFLQFCAGSFNFIGKYCLYLGSLDFEHSLIKAWEHCFLAQAQSLVYHKGLLTKSIRDLTLSKLANGIAKMYDDAHHSFENSTGAQSYFVHVTFLESLYYRASSYFYLSKDAVSKYMYGKQVAFLELAVVYCKKALAKRFEVPTSIKVYENLEILLSDLQDQFRQAKRDNDFVHLEQVPSLQDISSCEIVMMVQSAIPDYISSLSNTFRYFPSIVDNKDQRRWEQFRDKAKIILKAYENDMLNLTTEGDDIVDKLKNRIAYYYCNDDKFIKDLGATEKKYDKIKESGGQELLRTRITSLMTLSKDVSNVFHQSNDILNNEQEKNDFYKLKYGTDRWKIVSSEIASRELRNELESLRINLINFENLANDTKKLYDKINPIYLTTEPKLLITNFSSTTETLSPLEINFLSTINNQIQRWESIKETRSSIGLHEIESQYFSKMTSLMTSDPNILISGFKEELSKLWNTNEQKQSQTRLFDSISESIDNLARAYDARQKKKSATQILLDINEMYELYWEAMNRSETGVTFGNRLLDLFTKIELECTGYANQRTEEAVSLIEKISTPTQKLFNPNIHQIRFKK</sequence>
<dbReference type="AlphaFoldDB" id="S9R8R4"/>
<dbReference type="PANTHER" id="PTHR23030">
    <property type="entry name" value="PCD6 INTERACTING PROTEIN-RELATED"/>
    <property type="match status" value="1"/>
</dbReference>
<evidence type="ECO:0000256" key="1">
    <source>
        <dbReference type="ARBA" id="ARBA00038154"/>
    </source>
</evidence>
<dbReference type="GO" id="GO:0005768">
    <property type="term" value="C:endosome"/>
    <property type="evidence" value="ECO:0007669"/>
    <property type="project" value="TreeGrafter"/>
</dbReference>
<evidence type="ECO:0000313" key="4">
    <source>
        <dbReference type="EMBL" id="EPX74575.1"/>
    </source>
</evidence>
<organism evidence="4 5">
    <name type="scientific">Schizosaccharomyces octosporus (strain yFS286)</name>
    <name type="common">Fission yeast</name>
    <name type="synonym">Octosporomyces octosporus</name>
    <dbReference type="NCBI Taxonomy" id="483514"/>
    <lineage>
        <taxon>Eukaryota</taxon>
        <taxon>Fungi</taxon>
        <taxon>Dikarya</taxon>
        <taxon>Ascomycota</taxon>
        <taxon>Taphrinomycotina</taxon>
        <taxon>Schizosaccharomycetes</taxon>
        <taxon>Schizosaccharomycetales</taxon>
        <taxon>Schizosaccharomycetaceae</taxon>
        <taxon>Schizosaccharomyces</taxon>
    </lineage>
</organism>
<gene>
    <name evidence="4" type="ORF">SOCG_02058</name>
</gene>
<dbReference type="PROSITE" id="PS51180">
    <property type="entry name" value="BRO1"/>
    <property type="match status" value="1"/>
</dbReference>
<protein>
    <submittedName>
        <fullName evidence="4">BRO1 domain-containing protein</fullName>
    </submittedName>
</protein>
<dbReference type="InterPro" id="IPR004328">
    <property type="entry name" value="BRO1_dom"/>
</dbReference>
<dbReference type="RefSeq" id="XP_013016006.1">
    <property type="nucleotide sequence ID" value="XM_013160552.1"/>
</dbReference>
<accession>S9R8R4</accession>
<proteinExistence type="inferred from homology"/>
<dbReference type="Gene3D" id="1.25.40.280">
    <property type="entry name" value="alix/aip1 like domains"/>
    <property type="match status" value="1"/>
</dbReference>
<keyword evidence="2" id="KW-0175">Coiled coil</keyword>
<dbReference type="Proteomes" id="UP000016088">
    <property type="component" value="Unassembled WGS sequence"/>
</dbReference>
<dbReference type="HOGENOM" id="CLU_388384_0_0_1"/>
<dbReference type="GeneID" id="25031036"/>
<name>S9R8R4_SCHOY</name>
<dbReference type="InterPro" id="IPR038499">
    <property type="entry name" value="BRO1_sf"/>
</dbReference>
<dbReference type="OMA" id="WEHCFLA"/>
<dbReference type="EMBL" id="KE503206">
    <property type="protein sequence ID" value="EPX74575.1"/>
    <property type="molecule type" value="Genomic_DNA"/>
</dbReference>
<dbReference type="Gene3D" id="1.20.140.50">
    <property type="entry name" value="alix/aip1 like domains"/>
    <property type="match status" value="1"/>
</dbReference>
<dbReference type="eggNOG" id="KOG2220">
    <property type="taxonomic scope" value="Eukaryota"/>
</dbReference>
<dbReference type="Pfam" id="PF03097">
    <property type="entry name" value="BRO1"/>
    <property type="match status" value="1"/>
</dbReference>
<feature type="domain" description="BRO1" evidence="3">
    <location>
        <begin position="2"/>
        <end position="456"/>
    </location>
</feature>
<dbReference type="PANTHER" id="PTHR23030:SF39">
    <property type="entry name" value="PROGRAMMED CELL DEATH 6-INTERACTING PROTEIN"/>
    <property type="match status" value="1"/>
</dbReference>
<keyword evidence="5" id="KW-1185">Reference proteome</keyword>
<dbReference type="InterPro" id="IPR025304">
    <property type="entry name" value="ALIX_V_dom"/>
</dbReference>
<evidence type="ECO:0000256" key="2">
    <source>
        <dbReference type="SAM" id="Coils"/>
    </source>
</evidence>
<dbReference type="SMART" id="SM01041">
    <property type="entry name" value="BRO1"/>
    <property type="match status" value="1"/>
</dbReference>
<dbReference type="Gene3D" id="1.20.120.560">
    <property type="entry name" value="alix/aip1 in complex with the ypdl late domain"/>
    <property type="match status" value="1"/>
</dbReference>
<dbReference type="Pfam" id="PF13949">
    <property type="entry name" value="ALIX_LYPXL_bnd"/>
    <property type="match status" value="1"/>
</dbReference>
<dbReference type="OrthoDB" id="64867at2759"/>